<accession>A0A9D4LMZ2</accession>
<feature type="compositionally biased region" description="Gly residues" evidence="1">
    <location>
        <begin position="30"/>
        <end position="40"/>
    </location>
</feature>
<evidence type="ECO:0000313" key="3">
    <source>
        <dbReference type="Proteomes" id="UP000828390"/>
    </source>
</evidence>
<proteinExistence type="predicted"/>
<comment type="caution">
    <text evidence="2">The sequence shown here is derived from an EMBL/GenBank/DDBJ whole genome shotgun (WGS) entry which is preliminary data.</text>
</comment>
<organism evidence="2 3">
    <name type="scientific">Dreissena polymorpha</name>
    <name type="common">Zebra mussel</name>
    <name type="synonym">Mytilus polymorpha</name>
    <dbReference type="NCBI Taxonomy" id="45954"/>
    <lineage>
        <taxon>Eukaryota</taxon>
        <taxon>Metazoa</taxon>
        <taxon>Spiralia</taxon>
        <taxon>Lophotrochozoa</taxon>
        <taxon>Mollusca</taxon>
        <taxon>Bivalvia</taxon>
        <taxon>Autobranchia</taxon>
        <taxon>Heteroconchia</taxon>
        <taxon>Euheterodonta</taxon>
        <taxon>Imparidentia</taxon>
        <taxon>Neoheterodontei</taxon>
        <taxon>Myida</taxon>
        <taxon>Dreissenoidea</taxon>
        <taxon>Dreissenidae</taxon>
        <taxon>Dreissena</taxon>
    </lineage>
</organism>
<sequence length="64" mass="6611">MGSEEEGERASVKSGASYGDSQVGNWRGQLGSGVRGGGRQGQCRGASYGDSQVGDLLGHRGRVR</sequence>
<dbReference type="EMBL" id="JAIWYP010000002">
    <property type="protein sequence ID" value="KAH3860532.1"/>
    <property type="molecule type" value="Genomic_DNA"/>
</dbReference>
<protein>
    <submittedName>
        <fullName evidence="2">Uncharacterized protein</fullName>
    </submittedName>
</protein>
<evidence type="ECO:0000313" key="2">
    <source>
        <dbReference type="EMBL" id="KAH3860532.1"/>
    </source>
</evidence>
<dbReference type="AlphaFoldDB" id="A0A9D4LMZ2"/>
<feature type="region of interest" description="Disordered" evidence="1">
    <location>
        <begin position="1"/>
        <end position="64"/>
    </location>
</feature>
<reference evidence="2" key="2">
    <citation type="submission" date="2020-11" db="EMBL/GenBank/DDBJ databases">
        <authorList>
            <person name="McCartney M.A."/>
            <person name="Auch B."/>
            <person name="Kono T."/>
            <person name="Mallez S."/>
            <person name="Becker A."/>
            <person name="Gohl D.M."/>
            <person name="Silverstein K.A.T."/>
            <person name="Koren S."/>
            <person name="Bechman K.B."/>
            <person name="Herman A."/>
            <person name="Abrahante J.E."/>
            <person name="Garbe J."/>
        </authorList>
    </citation>
    <scope>NUCLEOTIDE SEQUENCE</scope>
    <source>
        <strain evidence="2">Duluth1</strain>
        <tissue evidence="2">Whole animal</tissue>
    </source>
</reference>
<evidence type="ECO:0000256" key="1">
    <source>
        <dbReference type="SAM" id="MobiDB-lite"/>
    </source>
</evidence>
<keyword evidence="3" id="KW-1185">Reference proteome</keyword>
<name>A0A9D4LMZ2_DREPO</name>
<dbReference type="Proteomes" id="UP000828390">
    <property type="component" value="Unassembled WGS sequence"/>
</dbReference>
<reference evidence="2" key="1">
    <citation type="journal article" date="2019" name="bioRxiv">
        <title>The Genome of the Zebra Mussel, Dreissena polymorpha: A Resource for Invasive Species Research.</title>
        <authorList>
            <person name="McCartney M.A."/>
            <person name="Auch B."/>
            <person name="Kono T."/>
            <person name="Mallez S."/>
            <person name="Zhang Y."/>
            <person name="Obille A."/>
            <person name="Becker A."/>
            <person name="Abrahante J.E."/>
            <person name="Garbe J."/>
            <person name="Badalamenti J.P."/>
            <person name="Herman A."/>
            <person name="Mangelson H."/>
            <person name="Liachko I."/>
            <person name="Sullivan S."/>
            <person name="Sone E.D."/>
            <person name="Koren S."/>
            <person name="Silverstein K.A.T."/>
            <person name="Beckman K.B."/>
            <person name="Gohl D.M."/>
        </authorList>
    </citation>
    <scope>NUCLEOTIDE SEQUENCE</scope>
    <source>
        <strain evidence="2">Duluth1</strain>
        <tissue evidence="2">Whole animal</tissue>
    </source>
</reference>
<gene>
    <name evidence="2" type="ORF">DPMN_023433</name>
</gene>